<dbReference type="VEuPathDB" id="FungiDB:PGTG_22497"/>
<dbReference type="InParanoid" id="H6QUN3"/>
<proteinExistence type="predicted"/>
<dbReference type="AlphaFoldDB" id="H6QUN3"/>
<sequence>MADHQPCLADGQQPMATSLLLHSHRRLTVRQPKAGVAGNFLLSGTAMPTKIDALHITFWGHSDINEEKIKQIKVETITRKRCQLEV</sequence>
<organism evidence="1 2">
    <name type="scientific">Puccinia graminis f. sp. tritici (strain CRL 75-36-700-3 / race SCCL)</name>
    <name type="common">Black stem rust fungus</name>
    <dbReference type="NCBI Taxonomy" id="418459"/>
    <lineage>
        <taxon>Eukaryota</taxon>
        <taxon>Fungi</taxon>
        <taxon>Dikarya</taxon>
        <taxon>Basidiomycota</taxon>
        <taxon>Pucciniomycotina</taxon>
        <taxon>Pucciniomycetes</taxon>
        <taxon>Pucciniales</taxon>
        <taxon>Pucciniaceae</taxon>
        <taxon>Puccinia</taxon>
    </lineage>
</organism>
<dbReference type="GeneID" id="13541621"/>
<dbReference type="KEGG" id="pgr:PGTG_22497"/>
<protein>
    <submittedName>
        <fullName evidence="1">Uncharacterized protein</fullName>
    </submittedName>
</protein>
<name>H6QUN3_PUCGT</name>
<dbReference type="EMBL" id="DS178347">
    <property type="protein sequence ID" value="EHS64745.1"/>
    <property type="molecule type" value="Genomic_DNA"/>
</dbReference>
<dbReference type="OrthoDB" id="10274635at2759"/>
<dbReference type="RefSeq" id="XP_003888782.1">
    <property type="nucleotide sequence ID" value="XM_003888733.1"/>
</dbReference>
<evidence type="ECO:0000313" key="2">
    <source>
        <dbReference type="Proteomes" id="UP000008783"/>
    </source>
</evidence>
<gene>
    <name evidence="1" type="ORF">PGTG_22497</name>
</gene>
<accession>H6QUN3</accession>
<keyword evidence="2" id="KW-1185">Reference proteome</keyword>
<dbReference type="HOGENOM" id="CLU_2498957_0_0_1"/>
<evidence type="ECO:0000313" key="1">
    <source>
        <dbReference type="EMBL" id="EHS64745.1"/>
    </source>
</evidence>
<reference evidence="2" key="1">
    <citation type="journal article" date="2011" name="Proc. Natl. Acad. Sci. U.S.A.">
        <title>Obligate biotrophy features unraveled by the genomic analysis of rust fungi.</title>
        <authorList>
            <person name="Duplessis S."/>
            <person name="Cuomo C.A."/>
            <person name="Lin Y.-C."/>
            <person name="Aerts A."/>
            <person name="Tisserant E."/>
            <person name="Veneault-Fourrey C."/>
            <person name="Joly D.L."/>
            <person name="Hacquard S."/>
            <person name="Amselem J."/>
            <person name="Cantarel B.L."/>
            <person name="Chiu R."/>
            <person name="Coutinho P.M."/>
            <person name="Feau N."/>
            <person name="Field M."/>
            <person name="Frey P."/>
            <person name="Gelhaye E."/>
            <person name="Goldberg J."/>
            <person name="Grabherr M.G."/>
            <person name="Kodira C.D."/>
            <person name="Kohler A."/>
            <person name="Kuees U."/>
            <person name="Lindquist E.A."/>
            <person name="Lucas S.M."/>
            <person name="Mago R."/>
            <person name="Mauceli E."/>
            <person name="Morin E."/>
            <person name="Murat C."/>
            <person name="Pangilinan J.L."/>
            <person name="Park R."/>
            <person name="Pearson M."/>
            <person name="Quesneville H."/>
            <person name="Rouhier N."/>
            <person name="Sakthikumar S."/>
            <person name="Salamov A.A."/>
            <person name="Schmutz J."/>
            <person name="Selles B."/>
            <person name="Shapiro H."/>
            <person name="Tanguay P."/>
            <person name="Tuskan G.A."/>
            <person name="Henrissat B."/>
            <person name="Van de Peer Y."/>
            <person name="Rouze P."/>
            <person name="Ellis J.G."/>
            <person name="Dodds P.N."/>
            <person name="Schein J.E."/>
            <person name="Zhong S."/>
            <person name="Hamelin R.C."/>
            <person name="Grigoriev I.V."/>
            <person name="Szabo L.J."/>
            <person name="Martin F."/>
        </authorList>
    </citation>
    <scope>NUCLEOTIDE SEQUENCE [LARGE SCALE GENOMIC DNA]</scope>
    <source>
        <strain evidence="2">CRL 75-36-700-3 / race SCCL</strain>
    </source>
</reference>
<dbReference type="Proteomes" id="UP000008783">
    <property type="component" value="Unassembled WGS sequence"/>
</dbReference>